<evidence type="ECO:0000313" key="3">
    <source>
        <dbReference type="Proteomes" id="UP000229370"/>
    </source>
</evidence>
<protein>
    <recommendedName>
        <fullName evidence="1">Glycosyl transferase family 1 domain-containing protein</fullName>
    </recommendedName>
</protein>
<sequence>MEILFFSPYFYPYISGLTTYPYKILTHLSKKHKITVLTFPYQKELTINNQQLTIKYLPYFFRFSKGFISPPSIFYFYYYAKKSDLIILNQPNFEGLFLAIIGKILHKKIVSILHCQVFLDSGFFNQIINSFLNLSVFIQLWLSNNIIAYTEDYFKSLKISRFFLKKTRFVLPPIEFLKINQKKLKEFDRLKTDKIWLGYAGRIASEKGLEYLVQSINQLYAKNKVELVFAGPYGKDVSGEDKYYKRIINLLETNVVKHHFFGNLSDGDLSAFYKAIDLLVLPSINQTEAFGMVQAEAMLTGTPVIASNLPGVRVPIRLTKMGEIVKPKNPQQISKAIIKILKNKNKFSNNFLINKAKKIFDINKTYQFYDNLVCQSHPNLTEAVK</sequence>
<name>A0A2M8GMX8_9BACT</name>
<reference evidence="3" key="1">
    <citation type="submission" date="2017-09" db="EMBL/GenBank/DDBJ databases">
        <title>Depth-based differentiation of microbial function through sediment-hosted aquifers and enrichment of novel symbionts in the deep terrestrial subsurface.</title>
        <authorList>
            <person name="Probst A.J."/>
            <person name="Ladd B."/>
            <person name="Jarett J.K."/>
            <person name="Geller-Mcgrath D.E."/>
            <person name="Sieber C.M.K."/>
            <person name="Emerson J.B."/>
            <person name="Anantharaman K."/>
            <person name="Thomas B.C."/>
            <person name="Malmstrom R."/>
            <person name="Stieglmeier M."/>
            <person name="Klingl A."/>
            <person name="Woyke T."/>
            <person name="Ryan C.M."/>
            <person name="Banfield J.F."/>
        </authorList>
    </citation>
    <scope>NUCLEOTIDE SEQUENCE [LARGE SCALE GENOMIC DNA]</scope>
</reference>
<dbReference type="InterPro" id="IPR001296">
    <property type="entry name" value="Glyco_trans_1"/>
</dbReference>
<dbReference type="Pfam" id="PF00534">
    <property type="entry name" value="Glycos_transf_1"/>
    <property type="match status" value="1"/>
</dbReference>
<dbReference type="AlphaFoldDB" id="A0A2M8GMX8"/>
<proteinExistence type="predicted"/>
<evidence type="ECO:0000313" key="2">
    <source>
        <dbReference type="EMBL" id="PJC81896.1"/>
    </source>
</evidence>
<accession>A0A2M8GMX8</accession>
<dbReference type="CDD" id="cd03801">
    <property type="entry name" value="GT4_PimA-like"/>
    <property type="match status" value="1"/>
</dbReference>
<dbReference type="EMBL" id="PFQK01000042">
    <property type="protein sequence ID" value="PJC81896.1"/>
    <property type="molecule type" value="Genomic_DNA"/>
</dbReference>
<organism evidence="2 3">
    <name type="scientific">Candidatus Roizmanbacteria bacterium CG_4_8_14_3_um_filter_36_10</name>
    <dbReference type="NCBI Taxonomy" id="1974834"/>
    <lineage>
        <taxon>Bacteria</taxon>
        <taxon>Candidatus Roizmaniibacteriota</taxon>
    </lineage>
</organism>
<evidence type="ECO:0000259" key="1">
    <source>
        <dbReference type="Pfam" id="PF00534"/>
    </source>
</evidence>
<feature type="domain" description="Glycosyl transferase family 1" evidence="1">
    <location>
        <begin position="182"/>
        <end position="351"/>
    </location>
</feature>
<dbReference type="PANTHER" id="PTHR45947">
    <property type="entry name" value="SULFOQUINOVOSYL TRANSFERASE SQD2"/>
    <property type="match status" value="1"/>
</dbReference>
<dbReference type="GO" id="GO:0016757">
    <property type="term" value="F:glycosyltransferase activity"/>
    <property type="evidence" value="ECO:0007669"/>
    <property type="project" value="InterPro"/>
</dbReference>
<dbReference type="SUPFAM" id="SSF53756">
    <property type="entry name" value="UDP-Glycosyltransferase/glycogen phosphorylase"/>
    <property type="match status" value="1"/>
</dbReference>
<dbReference type="PANTHER" id="PTHR45947:SF3">
    <property type="entry name" value="SULFOQUINOVOSYL TRANSFERASE SQD2"/>
    <property type="match status" value="1"/>
</dbReference>
<dbReference type="Proteomes" id="UP000229370">
    <property type="component" value="Unassembled WGS sequence"/>
</dbReference>
<comment type="caution">
    <text evidence="2">The sequence shown here is derived from an EMBL/GenBank/DDBJ whole genome shotgun (WGS) entry which is preliminary data.</text>
</comment>
<dbReference type="Gene3D" id="3.40.50.2000">
    <property type="entry name" value="Glycogen Phosphorylase B"/>
    <property type="match status" value="2"/>
</dbReference>
<gene>
    <name evidence="2" type="ORF">CO007_02230</name>
</gene>
<dbReference type="InterPro" id="IPR050194">
    <property type="entry name" value="Glycosyltransferase_grp1"/>
</dbReference>